<keyword evidence="2" id="KW-1185">Reference proteome</keyword>
<gene>
    <name evidence="1" type="ORF">EBAPG3_001020</name>
</gene>
<keyword evidence="1" id="KW-0489">Methyltransferase</keyword>
<dbReference type="RefSeq" id="WP_004180791.1">
    <property type="nucleotide sequence ID" value="NZ_CP021106.3"/>
</dbReference>
<dbReference type="GO" id="GO:0008168">
    <property type="term" value="F:methyltransferase activity"/>
    <property type="evidence" value="ECO:0007669"/>
    <property type="project" value="UniProtKB-KW"/>
</dbReference>
<reference evidence="1 2" key="1">
    <citation type="journal article" date="2015" name="Int. J. Syst. Evol. Microbiol.">
        <title>Nitrosospira lacus sp. nov., a psychrotolerant, ammonia-oxidizing bacterium from sandy lake sediment.</title>
        <authorList>
            <person name="Urakawa H."/>
            <person name="Garcia J.C."/>
            <person name="Nielsen J.L."/>
            <person name="Le V.Q."/>
            <person name="Kozlowski J.A."/>
            <person name="Stein L.Y."/>
            <person name="Lim C.K."/>
            <person name="Pommerening-Roser A."/>
            <person name="Martens-Habbena W."/>
            <person name="Stahl D.A."/>
            <person name="Klotz M.G."/>
        </authorList>
    </citation>
    <scope>NUCLEOTIDE SEQUENCE [LARGE SCALE GENOMIC DNA]</scope>
    <source>
        <strain evidence="1 2">APG3</strain>
    </source>
</reference>
<dbReference type="OrthoDB" id="9799872at2"/>
<accession>A0A1W6SL03</accession>
<dbReference type="PANTHER" id="PTHR40036:SF1">
    <property type="entry name" value="MACROCIN O-METHYLTRANSFERASE"/>
    <property type="match status" value="1"/>
</dbReference>
<dbReference type="PANTHER" id="PTHR40036">
    <property type="entry name" value="MACROCIN O-METHYLTRANSFERASE"/>
    <property type="match status" value="1"/>
</dbReference>
<dbReference type="eggNOG" id="COG4122">
    <property type="taxonomic scope" value="Bacteria"/>
</dbReference>
<name>A0A1W6SL03_9PROT</name>
<dbReference type="Pfam" id="PF05711">
    <property type="entry name" value="TylF"/>
    <property type="match status" value="1"/>
</dbReference>
<evidence type="ECO:0000313" key="2">
    <source>
        <dbReference type="Proteomes" id="UP000012179"/>
    </source>
</evidence>
<proteinExistence type="predicted"/>
<dbReference type="GO" id="GO:0032259">
    <property type="term" value="P:methylation"/>
    <property type="evidence" value="ECO:0007669"/>
    <property type="project" value="UniProtKB-KW"/>
</dbReference>
<sequence>MLIKRIAKQIVDAEWVARIIEVMDRRSDNRMTELGMLSQAFEFTKINEVPGDYFEFGLWRGKTFGYAHRMKRRYGRHDMKLWGFDSFQGLPATEKHPDNIWYEGQFACTRPEFETILASRGIQSSEYELIEGFYSDSLNDVAHRRLSGRKAAVIYVDCDLYDSTVQVLDFIQSYVVNGSIICFDDFYNYKGDPEQGEQRALADFVRQETHLNFIPYLDYAPLGKSFICRLK</sequence>
<dbReference type="EMBL" id="CP021106">
    <property type="protein sequence ID" value="ARO86474.1"/>
    <property type="molecule type" value="Genomic_DNA"/>
</dbReference>
<dbReference type="Proteomes" id="UP000012179">
    <property type="component" value="Chromosome"/>
</dbReference>
<keyword evidence="1" id="KW-0808">Transferase</keyword>
<evidence type="ECO:0000313" key="1">
    <source>
        <dbReference type="EMBL" id="ARO86474.1"/>
    </source>
</evidence>
<dbReference type="AlphaFoldDB" id="A0A1W6SL03"/>
<organism evidence="1 2">
    <name type="scientific">Nitrosospira lacus</name>
    <dbReference type="NCBI Taxonomy" id="1288494"/>
    <lineage>
        <taxon>Bacteria</taxon>
        <taxon>Pseudomonadati</taxon>
        <taxon>Pseudomonadota</taxon>
        <taxon>Betaproteobacteria</taxon>
        <taxon>Nitrosomonadales</taxon>
        <taxon>Nitrosomonadaceae</taxon>
        <taxon>Nitrosospira</taxon>
    </lineage>
</organism>
<dbReference type="InterPro" id="IPR008884">
    <property type="entry name" value="TylF_MeTrfase"/>
</dbReference>
<dbReference type="InterPro" id="IPR029063">
    <property type="entry name" value="SAM-dependent_MTases_sf"/>
</dbReference>
<dbReference type="KEGG" id="nlc:EBAPG3_001020"/>
<dbReference type="Gene3D" id="3.40.50.150">
    <property type="entry name" value="Vaccinia Virus protein VP39"/>
    <property type="match status" value="1"/>
</dbReference>
<protein>
    <submittedName>
        <fullName evidence="1">Methyltransferase</fullName>
    </submittedName>
</protein>